<dbReference type="RefSeq" id="WP_134092520.1">
    <property type="nucleotide sequence ID" value="NZ_QWDN01000895.1"/>
</dbReference>
<dbReference type="InterPro" id="IPR002081">
    <property type="entry name" value="Cryptochrome/DNA_photolyase_1"/>
</dbReference>
<dbReference type="InterPro" id="IPR014729">
    <property type="entry name" value="Rossmann-like_a/b/a_fold"/>
</dbReference>
<accession>A0A4Y7U4T8</accession>
<dbReference type="GO" id="GO:0003677">
    <property type="term" value="F:DNA binding"/>
    <property type="evidence" value="ECO:0007669"/>
    <property type="project" value="TreeGrafter"/>
</dbReference>
<dbReference type="Proteomes" id="UP000298340">
    <property type="component" value="Unassembled WGS sequence"/>
</dbReference>
<evidence type="ECO:0000259" key="1">
    <source>
        <dbReference type="PROSITE" id="PS51645"/>
    </source>
</evidence>
<dbReference type="PANTHER" id="PTHR11455">
    <property type="entry name" value="CRYPTOCHROME"/>
    <property type="match status" value="1"/>
</dbReference>
<dbReference type="SUPFAM" id="SSF52425">
    <property type="entry name" value="Cryptochrome/photolyase, N-terminal domain"/>
    <property type="match status" value="1"/>
</dbReference>
<reference evidence="2 3" key="1">
    <citation type="journal article" date="2018" name="Syst. Appl. Microbiol.">
        <title>Flavobacterium circumlabens sp. nov. and Flavobacterium cupreum sp. nov., two psychrotrophic species isolated from Antarctic environmental samples.</title>
        <authorList>
            <person name="Kralova S."/>
            <person name="Busse H.J."/>
            <person name="Svec P."/>
            <person name="Maslanova I."/>
            <person name="Stankova E."/>
            <person name="Bartak M."/>
            <person name="Sedlacek I."/>
        </authorList>
    </citation>
    <scope>NUCLEOTIDE SEQUENCE [LARGE SCALE GENOMIC DNA]</scope>
    <source>
        <strain evidence="2 3">CCM 8828</strain>
    </source>
</reference>
<sequence length="103" mass="12054">MKQKVTFFWFRRDLRLEDNVGLFHALQSDFPVIPLFIFDEDILENLPKNDARVSFIYDSLQKVNEQLKAIGSSVLIKKGKTAEVWKSLLAAFDIQKVIFNKDY</sequence>
<evidence type="ECO:0000313" key="3">
    <source>
        <dbReference type="Proteomes" id="UP000298340"/>
    </source>
</evidence>
<feature type="domain" description="Photolyase/cryptochrome alpha/beta" evidence="1">
    <location>
        <begin position="4"/>
        <end position="103"/>
    </location>
</feature>
<dbReference type="PROSITE" id="PS51645">
    <property type="entry name" value="PHR_CRY_ALPHA_BETA"/>
    <property type="match status" value="1"/>
</dbReference>
<dbReference type="EMBL" id="QWDN01000895">
    <property type="protein sequence ID" value="TEB40802.1"/>
    <property type="molecule type" value="Genomic_DNA"/>
</dbReference>
<dbReference type="GO" id="GO:0071949">
    <property type="term" value="F:FAD binding"/>
    <property type="evidence" value="ECO:0007669"/>
    <property type="project" value="TreeGrafter"/>
</dbReference>
<organism evidence="2 3">
    <name type="scientific">Flavobacterium circumlabens</name>
    <dbReference type="NCBI Taxonomy" id="2133765"/>
    <lineage>
        <taxon>Bacteria</taxon>
        <taxon>Pseudomonadati</taxon>
        <taxon>Bacteroidota</taxon>
        <taxon>Flavobacteriia</taxon>
        <taxon>Flavobacteriales</taxon>
        <taxon>Flavobacteriaceae</taxon>
        <taxon>Flavobacterium</taxon>
    </lineage>
</organism>
<dbReference type="Pfam" id="PF00875">
    <property type="entry name" value="DNA_photolyase"/>
    <property type="match status" value="1"/>
</dbReference>
<dbReference type="InterPro" id="IPR006050">
    <property type="entry name" value="DNA_photolyase_N"/>
</dbReference>
<comment type="caution">
    <text evidence="2">The sequence shown here is derived from an EMBL/GenBank/DDBJ whole genome shotgun (WGS) entry which is preliminary data.</text>
</comment>
<gene>
    <name evidence="2" type="ORF">D0809_28760</name>
</gene>
<proteinExistence type="predicted"/>
<feature type="non-terminal residue" evidence="2">
    <location>
        <position position="103"/>
    </location>
</feature>
<name>A0A4Y7U4T8_9FLAO</name>
<keyword evidence="2" id="KW-0456">Lyase</keyword>
<dbReference type="GO" id="GO:0003904">
    <property type="term" value="F:deoxyribodipyrimidine photo-lyase activity"/>
    <property type="evidence" value="ECO:0007669"/>
    <property type="project" value="TreeGrafter"/>
</dbReference>
<protein>
    <submittedName>
        <fullName evidence="2">Deoxyribodipyrimidine photo-lyase</fullName>
    </submittedName>
</protein>
<evidence type="ECO:0000313" key="2">
    <source>
        <dbReference type="EMBL" id="TEB40802.1"/>
    </source>
</evidence>
<dbReference type="InterPro" id="IPR036155">
    <property type="entry name" value="Crypto/Photolyase_N_sf"/>
</dbReference>
<dbReference type="AlphaFoldDB" id="A0A4Y7U4T8"/>
<dbReference type="PANTHER" id="PTHR11455:SF9">
    <property type="entry name" value="CRYPTOCHROME CIRCADIAN CLOCK 5 ISOFORM X1"/>
    <property type="match status" value="1"/>
</dbReference>
<dbReference type="Gene3D" id="3.40.50.620">
    <property type="entry name" value="HUPs"/>
    <property type="match status" value="1"/>
</dbReference>